<evidence type="ECO:0000313" key="3">
    <source>
        <dbReference type="Proteomes" id="UP000245207"/>
    </source>
</evidence>
<dbReference type="Proteomes" id="UP000245207">
    <property type="component" value="Unassembled WGS sequence"/>
</dbReference>
<dbReference type="InterPro" id="IPR026960">
    <property type="entry name" value="RVT-Znf"/>
</dbReference>
<name>A0A2U1MKP8_ARTAN</name>
<dbReference type="GO" id="GO:0003964">
    <property type="term" value="F:RNA-directed DNA polymerase activity"/>
    <property type="evidence" value="ECO:0007669"/>
    <property type="project" value="UniProtKB-KW"/>
</dbReference>
<keyword evidence="3" id="KW-1185">Reference proteome</keyword>
<keyword evidence="2" id="KW-0695">RNA-directed DNA polymerase</keyword>
<sequence length="151" mass="17496">MIPNDEILQANLNFDAKIIDLIDNGEWNWPANWVQKYPFIQTIPKPNISDDCVDRAFRITNSGEKVNLSISKVWNDWNGSNVTVPWLKVIWFSHGTPKHSILWLAVLGRLTTQDRLLKWYPGKPVICPLCEIKDSDYILDKWNDTIEDCGQ</sequence>
<evidence type="ECO:0000313" key="2">
    <source>
        <dbReference type="EMBL" id="PWA61796.1"/>
    </source>
</evidence>
<keyword evidence="2" id="KW-0808">Transferase</keyword>
<dbReference type="AlphaFoldDB" id="A0A2U1MKP8"/>
<evidence type="ECO:0000259" key="1">
    <source>
        <dbReference type="Pfam" id="PF13966"/>
    </source>
</evidence>
<gene>
    <name evidence="2" type="ORF">CTI12_AA372520</name>
</gene>
<keyword evidence="2" id="KW-0548">Nucleotidyltransferase</keyword>
<proteinExistence type="predicted"/>
<accession>A0A2U1MKP8</accession>
<feature type="domain" description="Reverse transcriptase zinc-binding" evidence="1">
    <location>
        <begin position="69"/>
        <end position="133"/>
    </location>
</feature>
<comment type="caution">
    <text evidence="2">The sequence shown here is derived from an EMBL/GenBank/DDBJ whole genome shotgun (WGS) entry which is preliminary data.</text>
</comment>
<organism evidence="2 3">
    <name type="scientific">Artemisia annua</name>
    <name type="common">Sweet wormwood</name>
    <dbReference type="NCBI Taxonomy" id="35608"/>
    <lineage>
        <taxon>Eukaryota</taxon>
        <taxon>Viridiplantae</taxon>
        <taxon>Streptophyta</taxon>
        <taxon>Embryophyta</taxon>
        <taxon>Tracheophyta</taxon>
        <taxon>Spermatophyta</taxon>
        <taxon>Magnoliopsida</taxon>
        <taxon>eudicotyledons</taxon>
        <taxon>Gunneridae</taxon>
        <taxon>Pentapetalae</taxon>
        <taxon>asterids</taxon>
        <taxon>campanulids</taxon>
        <taxon>Asterales</taxon>
        <taxon>Asteraceae</taxon>
        <taxon>Asteroideae</taxon>
        <taxon>Anthemideae</taxon>
        <taxon>Artemisiinae</taxon>
        <taxon>Artemisia</taxon>
    </lineage>
</organism>
<dbReference type="EMBL" id="PKPP01005016">
    <property type="protein sequence ID" value="PWA61796.1"/>
    <property type="molecule type" value="Genomic_DNA"/>
</dbReference>
<reference evidence="2 3" key="1">
    <citation type="journal article" date="2018" name="Mol. Plant">
        <title>The genome of Artemisia annua provides insight into the evolution of Asteraceae family and artemisinin biosynthesis.</title>
        <authorList>
            <person name="Shen Q."/>
            <person name="Zhang L."/>
            <person name="Liao Z."/>
            <person name="Wang S."/>
            <person name="Yan T."/>
            <person name="Shi P."/>
            <person name="Liu M."/>
            <person name="Fu X."/>
            <person name="Pan Q."/>
            <person name="Wang Y."/>
            <person name="Lv Z."/>
            <person name="Lu X."/>
            <person name="Zhang F."/>
            <person name="Jiang W."/>
            <person name="Ma Y."/>
            <person name="Chen M."/>
            <person name="Hao X."/>
            <person name="Li L."/>
            <person name="Tang Y."/>
            <person name="Lv G."/>
            <person name="Zhou Y."/>
            <person name="Sun X."/>
            <person name="Brodelius P.E."/>
            <person name="Rose J.K.C."/>
            <person name="Tang K."/>
        </authorList>
    </citation>
    <scope>NUCLEOTIDE SEQUENCE [LARGE SCALE GENOMIC DNA]</scope>
    <source>
        <strain evidence="3">cv. Huhao1</strain>
        <tissue evidence="2">Leaf</tissue>
    </source>
</reference>
<protein>
    <submittedName>
        <fullName evidence="2">Reverse transcriptase domain, Reverse transcriptase zinc-binding domain protein</fullName>
    </submittedName>
</protein>
<dbReference type="Pfam" id="PF13966">
    <property type="entry name" value="zf-RVT"/>
    <property type="match status" value="1"/>
</dbReference>
<dbReference type="STRING" id="35608.A0A2U1MKP8"/>